<organism evidence="2 3">
    <name type="scientific">Cyclotella cryptica</name>
    <dbReference type="NCBI Taxonomy" id="29204"/>
    <lineage>
        <taxon>Eukaryota</taxon>
        <taxon>Sar</taxon>
        <taxon>Stramenopiles</taxon>
        <taxon>Ochrophyta</taxon>
        <taxon>Bacillariophyta</taxon>
        <taxon>Coscinodiscophyceae</taxon>
        <taxon>Thalassiosirophycidae</taxon>
        <taxon>Stephanodiscales</taxon>
        <taxon>Stephanodiscaceae</taxon>
        <taxon>Cyclotella</taxon>
    </lineage>
</organism>
<dbReference type="InterPro" id="IPR053159">
    <property type="entry name" value="Hybrid_Histidine_Kinase"/>
</dbReference>
<dbReference type="Gene3D" id="3.40.50.300">
    <property type="entry name" value="P-loop containing nucleotide triphosphate hydrolases"/>
    <property type="match status" value="1"/>
</dbReference>
<dbReference type="InterPro" id="IPR041664">
    <property type="entry name" value="AAA_16"/>
</dbReference>
<gene>
    <name evidence="2" type="ORF">HJC23_007801</name>
</gene>
<accession>A0ABD3QZQ1</accession>
<dbReference type="EMBL" id="JABMIG020000001">
    <property type="protein sequence ID" value="KAL3805840.1"/>
    <property type="molecule type" value="Genomic_DNA"/>
</dbReference>
<name>A0ABD3QZQ1_9STRA</name>
<dbReference type="Proteomes" id="UP001516023">
    <property type="component" value="Unassembled WGS sequence"/>
</dbReference>
<dbReference type="Pfam" id="PF13191">
    <property type="entry name" value="AAA_16"/>
    <property type="match status" value="1"/>
</dbReference>
<feature type="domain" description="Orc1-like AAA ATPase" evidence="1">
    <location>
        <begin position="384"/>
        <end position="562"/>
    </location>
</feature>
<dbReference type="InterPro" id="IPR027417">
    <property type="entry name" value="P-loop_NTPase"/>
</dbReference>
<dbReference type="PANTHER" id="PTHR43642">
    <property type="entry name" value="HYBRID SIGNAL TRANSDUCTION HISTIDINE KINASE G"/>
    <property type="match status" value="1"/>
</dbReference>
<evidence type="ECO:0000313" key="2">
    <source>
        <dbReference type="EMBL" id="KAL3805840.1"/>
    </source>
</evidence>
<dbReference type="SUPFAM" id="SSF52540">
    <property type="entry name" value="P-loop containing nucleoside triphosphate hydrolases"/>
    <property type="match status" value="1"/>
</dbReference>
<proteinExistence type="predicted"/>
<sequence>MRGFCSDKPPATNTLDPIERAVVWRSLVADLESDCNVTTVDDRAISSDSPVFNTSGSHSSDMHAAFDSIVSEGDSSSDHLGTELDCPGLQVVKLEDMSWPASLSDWVTCRGGEPSKKFFLAAVKIAHSLAIKLDSRCEMNSERGITEGDIVFSNVVVNAELTGDSDFRTKSWTDEESGKSRDLNVRAAILCLGRVFFELFTRGAALPPKPIENTDTESSFLSISDGKKTSTVSVDDPIESYESAIHERLHASYSKSPFAMKISNCPGGERGILSLPNKHRRAFDQDEEKSALTLMQTAGVPSSVCRLINDMLMNDELGDFGSLFRHDQAITAFSDVVADLKQMCDNPALFLYDTLTMRFKPVMCDNMYGRGKELQVADYIAGKVLSPKAEGTKQEVLMISGHSGCGKSTLVNELVTSLEKNGWGIIQCKFDTLSSGTSPVILAFDQFFSDINTMPDVVNNLEIQGIRNRIIETFDEANLEFLCSVVPSLRCFASKKGSIDSGLHSSLFNSSEVQNSKYRLNLLINLMAKVISSEHRPLLLFLDDLHWADAAAVDLVNAILEDVGEEAGFGSSAGHMLLIGAFRNNEVACEHPLFKCLQQIKQDDHVSLSEIQLSGLRCEDVELMVSDALSYPRRLTRSLSKLIHQKSMGNPLFVREFLNDLCAENLLTYSLSSRKWEWDEDTIQEKNVSNSVAELLTRQLLRLPDAVLRGLRVMSCFGAKVHQQVLSYVKDACGNSDIIIELDCALREGLIEHSKDIFKFRHDMIYEAVVRGIDRDDQINMLGELIKTLLTRTFGEEIDNILFVIVDLINRLGTAMTPNSIDHLQCARLNLSAGEKSIQTSDFASALGYIESGISFLGSGSWDSNYSLTLSLFEKYAVVNWAQGNIDAMKASIETVSKHARCFDDKLKSIHLLVHSLGLDGKSAKATSHCFAVLEYLGESFPQNIDDPSCIAQQLLDLKLRLKAFIPASGTTFRVNDFPVMQDRKKLEAMSFLYESACSSYQQKSPLFNIVSARMVKLSLDHGLCVQSSLGFALTALAFVLVLKDISEGYRLGKFALSLVSSNSAFRVLLPEVYCIVYGIVSVWKEPMQVLLSPLLDAYKVCIKSGNFSAAGASSVLYTYRAFFSGYNLPALHKDVVGFSRLMYSRKRTFMTLSLQPILQAVMSLRGIPSQSGKEWSEGGGYDAVLDHLAVFVTKNEMALCESFFAVIMANSFIFHKGEDAKKVVEQYLDFFERHDATYPAHYVSIYRCFYGGLIAFHYYRKTQDSYWLDRATYTIRRLEAWNTECQWNFQNKLLLLQAEHSFSIGGTVSRTQQLYNMAISLSNKHRFIHEEAIACELFNAFREMNRSVDSNGSLDRAYQCYESWGANAKLTSLLLPGGV</sequence>
<evidence type="ECO:0000313" key="3">
    <source>
        <dbReference type="Proteomes" id="UP001516023"/>
    </source>
</evidence>
<evidence type="ECO:0000259" key="1">
    <source>
        <dbReference type="Pfam" id="PF13191"/>
    </source>
</evidence>
<dbReference type="PANTHER" id="PTHR43642:SF1">
    <property type="entry name" value="HYBRID SIGNAL TRANSDUCTION HISTIDINE KINASE G"/>
    <property type="match status" value="1"/>
</dbReference>
<reference evidence="2 3" key="1">
    <citation type="journal article" date="2020" name="G3 (Bethesda)">
        <title>Improved Reference Genome for Cyclotella cryptica CCMP332, a Model for Cell Wall Morphogenesis, Salinity Adaptation, and Lipid Production in Diatoms (Bacillariophyta).</title>
        <authorList>
            <person name="Roberts W.R."/>
            <person name="Downey K.M."/>
            <person name="Ruck E.C."/>
            <person name="Traller J.C."/>
            <person name="Alverson A.J."/>
        </authorList>
    </citation>
    <scope>NUCLEOTIDE SEQUENCE [LARGE SCALE GENOMIC DNA]</scope>
    <source>
        <strain evidence="2 3">CCMP332</strain>
    </source>
</reference>
<keyword evidence="3" id="KW-1185">Reference proteome</keyword>
<comment type="caution">
    <text evidence="2">The sequence shown here is derived from an EMBL/GenBank/DDBJ whole genome shotgun (WGS) entry which is preliminary data.</text>
</comment>
<protein>
    <recommendedName>
        <fullName evidence="1">Orc1-like AAA ATPase domain-containing protein</fullName>
    </recommendedName>
</protein>